<dbReference type="Proteomes" id="UP000236311">
    <property type="component" value="Unassembled WGS sequence"/>
</dbReference>
<dbReference type="GO" id="GO:0003677">
    <property type="term" value="F:DNA binding"/>
    <property type="evidence" value="ECO:0007669"/>
    <property type="project" value="UniProtKB-KW"/>
</dbReference>
<evidence type="ECO:0000313" key="5">
    <source>
        <dbReference type="EMBL" id="SOY32387.1"/>
    </source>
</evidence>
<accession>A0A2K4ZPI7</accession>
<dbReference type="SUPFAM" id="SSF56349">
    <property type="entry name" value="DNA breaking-rejoining enzymes"/>
    <property type="match status" value="1"/>
</dbReference>
<dbReference type="Gene3D" id="1.10.443.10">
    <property type="entry name" value="Intergrase catalytic core"/>
    <property type="match status" value="1"/>
</dbReference>
<evidence type="ECO:0000256" key="3">
    <source>
        <dbReference type="ARBA" id="ARBA00023172"/>
    </source>
</evidence>
<evidence type="ECO:0000259" key="4">
    <source>
        <dbReference type="PROSITE" id="PS51898"/>
    </source>
</evidence>
<dbReference type="GO" id="GO:0015074">
    <property type="term" value="P:DNA integration"/>
    <property type="evidence" value="ECO:0007669"/>
    <property type="project" value="InterPro"/>
</dbReference>
<protein>
    <submittedName>
        <fullName evidence="5">Tyrosine recombinase XerC</fullName>
    </submittedName>
</protein>
<sequence>MEFKNLQYGQSNEILRFIINSGKIDINDVQNCMKEMKRKELLEKHPYKIWQGRDGKWYTYIPDEKKGRIQRERYSRAEIESLIIDYWKTQMENPTIREVFSEWNDRRLELKKISNATHLRNCQIFNRHYGEFGDRKIKAVTEEDFCEFLEEQIADKDLTAKAFSNLKTVTRGLLKRAKKRKLISFNVEELFQELDTSETDFRKVIKEDYQEVFSEEEMPVMVNYLKENLDAKNIGILLMFATGIRVGELVALKHDVFDGNTFKIRRTETRYMGEDGKYAYAVKEFPKSEAGVRTVVIPDDYAWLCSRIKMLNPFGEYVFVDKAGKRMTTNCIRRRLEKNCLKIGIYKKSPHKIRKTYGTILLDHNVDNRFIMEQMGHTDIMCTENHYHRNRRSIDAKTQIISNIPEFQAK</sequence>
<name>A0A2K4ZPI7_9FIRM</name>
<evidence type="ECO:0000256" key="1">
    <source>
        <dbReference type="ARBA" id="ARBA00008857"/>
    </source>
</evidence>
<dbReference type="PANTHER" id="PTHR30349:SF41">
    <property type="entry name" value="INTEGRASE_RECOMBINASE PROTEIN MJ0367-RELATED"/>
    <property type="match status" value="1"/>
</dbReference>
<dbReference type="InterPro" id="IPR011010">
    <property type="entry name" value="DNA_brk_join_enz"/>
</dbReference>
<dbReference type="CDD" id="cd01189">
    <property type="entry name" value="INT_ICEBs1_C_like"/>
    <property type="match status" value="1"/>
</dbReference>
<comment type="similarity">
    <text evidence="1">Belongs to the 'phage' integrase family.</text>
</comment>
<dbReference type="InterPro" id="IPR013762">
    <property type="entry name" value="Integrase-like_cat_sf"/>
</dbReference>
<evidence type="ECO:0000256" key="2">
    <source>
        <dbReference type="ARBA" id="ARBA00023125"/>
    </source>
</evidence>
<proteinExistence type="inferred from homology"/>
<dbReference type="PANTHER" id="PTHR30349">
    <property type="entry name" value="PHAGE INTEGRASE-RELATED"/>
    <property type="match status" value="1"/>
</dbReference>
<dbReference type="InterPro" id="IPR002104">
    <property type="entry name" value="Integrase_catalytic"/>
</dbReference>
<dbReference type="EMBL" id="OFSM01000048">
    <property type="protein sequence ID" value="SOY32387.1"/>
    <property type="molecule type" value="Genomic_DNA"/>
</dbReference>
<dbReference type="InterPro" id="IPR010998">
    <property type="entry name" value="Integrase_recombinase_N"/>
</dbReference>
<dbReference type="Pfam" id="PF00589">
    <property type="entry name" value="Phage_integrase"/>
    <property type="match status" value="1"/>
</dbReference>
<evidence type="ECO:0000313" key="6">
    <source>
        <dbReference type="Proteomes" id="UP000236311"/>
    </source>
</evidence>
<organism evidence="5 6">
    <name type="scientific">Acetatifactor muris</name>
    <dbReference type="NCBI Taxonomy" id="879566"/>
    <lineage>
        <taxon>Bacteria</taxon>
        <taxon>Bacillati</taxon>
        <taxon>Bacillota</taxon>
        <taxon>Clostridia</taxon>
        <taxon>Lachnospirales</taxon>
        <taxon>Lachnospiraceae</taxon>
        <taxon>Acetatifactor</taxon>
    </lineage>
</organism>
<dbReference type="PROSITE" id="PS51898">
    <property type="entry name" value="TYR_RECOMBINASE"/>
    <property type="match status" value="1"/>
</dbReference>
<dbReference type="GO" id="GO:0006310">
    <property type="term" value="P:DNA recombination"/>
    <property type="evidence" value="ECO:0007669"/>
    <property type="project" value="UniProtKB-KW"/>
</dbReference>
<feature type="domain" description="Tyr recombinase" evidence="4">
    <location>
        <begin position="208"/>
        <end position="402"/>
    </location>
</feature>
<reference evidence="5 6" key="1">
    <citation type="submission" date="2018-01" db="EMBL/GenBank/DDBJ databases">
        <authorList>
            <person name="Gaut B.S."/>
            <person name="Morton B.R."/>
            <person name="Clegg M.T."/>
            <person name="Duvall M.R."/>
        </authorList>
    </citation>
    <scope>NUCLEOTIDE SEQUENCE [LARGE SCALE GENOMIC DNA]</scope>
    <source>
        <strain evidence="5">GP69</strain>
    </source>
</reference>
<keyword evidence="3" id="KW-0233">DNA recombination</keyword>
<keyword evidence="2" id="KW-0238">DNA-binding</keyword>
<keyword evidence="6" id="KW-1185">Reference proteome</keyword>
<dbReference type="AlphaFoldDB" id="A0A2K4ZPI7"/>
<dbReference type="OrthoDB" id="1899549at2"/>
<dbReference type="InterPro" id="IPR050090">
    <property type="entry name" value="Tyrosine_recombinase_XerCD"/>
</dbReference>
<gene>
    <name evidence="5" type="primary">xerC_6</name>
    <name evidence="5" type="ORF">AMURIS_05146</name>
</gene>
<dbReference type="Gene3D" id="1.10.150.130">
    <property type="match status" value="1"/>
</dbReference>